<accession>A0A512NJW9</accession>
<name>A0A512NJW9_9HYPH</name>
<evidence type="ECO:0000313" key="2">
    <source>
        <dbReference type="Proteomes" id="UP000321058"/>
    </source>
</evidence>
<dbReference type="Proteomes" id="UP000321058">
    <property type="component" value="Unassembled WGS sequence"/>
</dbReference>
<dbReference type="RefSeq" id="WP_147154594.1">
    <property type="nucleotide sequence ID" value="NZ_BKAJ01000122.1"/>
</dbReference>
<protein>
    <recommendedName>
        <fullName evidence="3">ABM domain-containing protein</fullName>
    </recommendedName>
</protein>
<reference evidence="1 2" key="1">
    <citation type="submission" date="2019-07" db="EMBL/GenBank/DDBJ databases">
        <title>Whole genome shotgun sequence of Reyranella soli NBRC 108950.</title>
        <authorList>
            <person name="Hosoyama A."/>
            <person name="Uohara A."/>
            <person name="Ohji S."/>
            <person name="Ichikawa N."/>
        </authorList>
    </citation>
    <scope>NUCLEOTIDE SEQUENCE [LARGE SCALE GENOMIC DNA]</scope>
    <source>
        <strain evidence="1 2">NBRC 108950</strain>
    </source>
</reference>
<dbReference type="AlphaFoldDB" id="A0A512NJW9"/>
<evidence type="ECO:0008006" key="3">
    <source>
        <dbReference type="Google" id="ProtNLM"/>
    </source>
</evidence>
<sequence>MKWTLVRYRAKPERADENQRLSAAVFDELSAKSPAGLRYAVFRLPDDTFVHIAMSDDGGPALSSFESFRAFTKDIRERCAEPPQPAEPAIVGNYGMLA</sequence>
<organism evidence="1 2">
    <name type="scientific">Reyranella soli</name>
    <dbReference type="NCBI Taxonomy" id="1230389"/>
    <lineage>
        <taxon>Bacteria</taxon>
        <taxon>Pseudomonadati</taxon>
        <taxon>Pseudomonadota</taxon>
        <taxon>Alphaproteobacteria</taxon>
        <taxon>Hyphomicrobiales</taxon>
        <taxon>Reyranellaceae</taxon>
        <taxon>Reyranella</taxon>
    </lineage>
</organism>
<evidence type="ECO:0000313" key="1">
    <source>
        <dbReference type="EMBL" id="GEP59237.1"/>
    </source>
</evidence>
<comment type="caution">
    <text evidence="1">The sequence shown here is derived from an EMBL/GenBank/DDBJ whole genome shotgun (WGS) entry which is preliminary data.</text>
</comment>
<gene>
    <name evidence="1" type="ORF">RSO01_64030</name>
</gene>
<dbReference type="OrthoDB" id="7191978at2"/>
<proteinExistence type="predicted"/>
<dbReference type="EMBL" id="BKAJ01000122">
    <property type="protein sequence ID" value="GEP59237.1"/>
    <property type="molecule type" value="Genomic_DNA"/>
</dbReference>
<keyword evidence="2" id="KW-1185">Reference proteome</keyword>